<sequence length="317" mass="34958">MFRYVVKRLLMIIPVILGVSFIIFLIMNLTPGDPAMMILGEGARPEEYAALREEMGLNDPFFLRYFRYVADAVQGDFGKSYRTNIPVFQEIASRLPYTLNLAVTSTLIAIVLGLPIGVLSAVKQYTLADNAALGVSLLLTSMPAFWFAMMLILLFSLKLRLLPSLGIDSWRHLILPAIATSSNTMASLLRMTRSTMLEVIRQDYIRTARAKGARESRVIFGHALRNALLPVVTIIGVNFGIALGGTIVVEQVFAIPGLGQLMVNAIRAKDTPMVIAAVLFAAIIASVVNLIVDIVYAYIDPRLKSKYVSIRPRRVPS</sequence>
<name>A0A9Q7EWE1_9BACT</name>
<dbReference type="SUPFAM" id="SSF161098">
    <property type="entry name" value="MetI-like"/>
    <property type="match status" value="1"/>
</dbReference>
<feature type="domain" description="ABC transmembrane type-1" evidence="8">
    <location>
        <begin position="95"/>
        <end position="296"/>
    </location>
</feature>
<dbReference type="Gene3D" id="1.10.3720.10">
    <property type="entry name" value="MetI-like"/>
    <property type="match status" value="1"/>
</dbReference>
<dbReference type="Pfam" id="PF19300">
    <property type="entry name" value="BPD_transp_1_N"/>
    <property type="match status" value="1"/>
</dbReference>
<feature type="transmembrane region" description="Helical" evidence="7">
    <location>
        <begin position="169"/>
        <end position="189"/>
    </location>
</feature>
<dbReference type="GO" id="GO:0005886">
    <property type="term" value="C:plasma membrane"/>
    <property type="evidence" value="ECO:0007669"/>
    <property type="project" value="UniProtKB-SubCell"/>
</dbReference>
<gene>
    <name evidence="9" type="ORF">KAR29_02040</name>
</gene>
<evidence type="ECO:0000256" key="7">
    <source>
        <dbReference type="RuleBase" id="RU363032"/>
    </source>
</evidence>
<keyword evidence="3" id="KW-1003">Cell membrane</keyword>
<dbReference type="CDD" id="cd06261">
    <property type="entry name" value="TM_PBP2"/>
    <property type="match status" value="1"/>
</dbReference>
<keyword evidence="10" id="KW-1185">Reference proteome</keyword>
<keyword evidence="5 7" id="KW-1133">Transmembrane helix</keyword>
<dbReference type="PANTHER" id="PTHR43163:SF2">
    <property type="entry name" value="ABC TRANSPORTER PERMEASE PROTEIN"/>
    <property type="match status" value="1"/>
</dbReference>
<comment type="subcellular location">
    <subcellularLocation>
        <location evidence="1 7">Cell membrane</location>
        <topology evidence="1 7">Multi-pass membrane protein</topology>
    </subcellularLocation>
</comment>
<dbReference type="KEGG" id="aram:KAR29_02040"/>
<dbReference type="InterPro" id="IPR045621">
    <property type="entry name" value="BPD_transp_1_N"/>
</dbReference>
<feature type="transmembrane region" description="Helical" evidence="7">
    <location>
        <begin position="9"/>
        <end position="27"/>
    </location>
</feature>
<evidence type="ECO:0000256" key="6">
    <source>
        <dbReference type="ARBA" id="ARBA00023136"/>
    </source>
</evidence>
<accession>A0A9Q7EWE1</accession>
<dbReference type="InterPro" id="IPR000515">
    <property type="entry name" value="MetI-like"/>
</dbReference>
<dbReference type="PROSITE" id="PS50928">
    <property type="entry name" value="ABC_TM1"/>
    <property type="match status" value="1"/>
</dbReference>
<dbReference type="RefSeq" id="WP_274373992.1">
    <property type="nucleotide sequence ID" value="NZ_CP072943.1"/>
</dbReference>
<feature type="transmembrane region" description="Helical" evidence="7">
    <location>
        <begin position="273"/>
        <end position="299"/>
    </location>
</feature>
<dbReference type="EMBL" id="CP072943">
    <property type="protein sequence ID" value="QTX32739.1"/>
    <property type="molecule type" value="Genomic_DNA"/>
</dbReference>
<evidence type="ECO:0000256" key="3">
    <source>
        <dbReference type="ARBA" id="ARBA00022475"/>
    </source>
</evidence>
<dbReference type="AlphaFoldDB" id="A0A9Q7EWE1"/>
<dbReference type="Proteomes" id="UP000671879">
    <property type="component" value="Chromosome"/>
</dbReference>
<comment type="similarity">
    <text evidence="7">Belongs to the binding-protein-dependent transport system permease family.</text>
</comment>
<evidence type="ECO:0000256" key="5">
    <source>
        <dbReference type="ARBA" id="ARBA00022989"/>
    </source>
</evidence>
<feature type="transmembrane region" description="Helical" evidence="7">
    <location>
        <begin position="227"/>
        <end position="253"/>
    </location>
</feature>
<dbReference type="PANTHER" id="PTHR43163">
    <property type="entry name" value="DIPEPTIDE TRANSPORT SYSTEM PERMEASE PROTEIN DPPB-RELATED"/>
    <property type="match status" value="1"/>
</dbReference>
<protein>
    <submittedName>
        <fullName evidence="9">ABC transporter permease</fullName>
    </submittedName>
</protein>
<evidence type="ECO:0000256" key="2">
    <source>
        <dbReference type="ARBA" id="ARBA00022448"/>
    </source>
</evidence>
<keyword evidence="4 7" id="KW-0812">Transmembrane</keyword>
<proteinExistence type="inferred from homology"/>
<keyword evidence="2 7" id="KW-0813">Transport</keyword>
<dbReference type="GO" id="GO:0055085">
    <property type="term" value="P:transmembrane transport"/>
    <property type="evidence" value="ECO:0007669"/>
    <property type="project" value="InterPro"/>
</dbReference>
<feature type="transmembrane region" description="Helical" evidence="7">
    <location>
        <begin position="131"/>
        <end position="157"/>
    </location>
</feature>
<evidence type="ECO:0000259" key="8">
    <source>
        <dbReference type="PROSITE" id="PS50928"/>
    </source>
</evidence>
<organism evidence="9 10">
    <name type="scientific">Aminithiophilus ramosus</name>
    <dbReference type="NCBI Taxonomy" id="3029084"/>
    <lineage>
        <taxon>Bacteria</taxon>
        <taxon>Thermotogati</taxon>
        <taxon>Synergistota</taxon>
        <taxon>Synergistia</taxon>
        <taxon>Synergistales</taxon>
        <taxon>Aminithiophilaceae</taxon>
        <taxon>Aminithiophilus</taxon>
    </lineage>
</organism>
<dbReference type="InterPro" id="IPR035906">
    <property type="entry name" value="MetI-like_sf"/>
</dbReference>
<dbReference type="Pfam" id="PF00528">
    <property type="entry name" value="BPD_transp_1"/>
    <property type="match status" value="1"/>
</dbReference>
<evidence type="ECO:0000256" key="4">
    <source>
        <dbReference type="ARBA" id="ARBA00022692"/>
    </source>
</evidence>
<reference evidence="10" key="1">
    <citation type="submission" date="2021-04" db="EMBL/GenBank/DDBJ databases">
        <title>A novel Synergistetes isolate from a pyrite-forming mixed culture.</title>
        <authorList>
            <person name="Bunk B."/>
            <person name="Sproer C."/>
            <person name="Spring S."/>
            <person name="Pester M."/>
        </authorList>
    </citation>
    <scope>NUCLEOTIDE SEQUENCE [LARGE SCALE GENOMIC DNA]</scope>
    <source>
        <strain evidence="10">J.5.4.2-T.3.5.2</strain>
    </source>
</reference>
<feature type="transmembrane region" description="Helical" evidence="7">
    <location>
        <begin position="97"/>
        <end position="119"/>
    </location>
</feature>
<evidence type="ECO:0000313" key="10">
    <source>
        <dbReference type="Proteomes" id="UP000671879"/>
    </source>
</evidence>
<evidence type="ECO:0000256" key="1">
    <source>
        <dbReference type="ARBA" id="ARBA00004651"/>
    </source>
</evidence>
<evidence type="ECO:0000313" key="9">
    <source>
        <dbReference type="EMBL" id="QTX32739.1"/>
    </source>
</evidence>
<keyword evidence="6 7" id="KW-0472">Membrane</keyword>